<evidence type="ECO:0000313" key="1">
    <source>
        <dbReference type="EMBL" id="KAJ9108617.1"/>
    </source>
</evidence>
<reference evidence="1" key="1">
    <citation type="submission" date="2023-04" db="EMBL/GenBank/DDBJ databases">
        <title>Draft Genome sequencing of Naganishia species isolated from polar environments using Oxford Nanopore Technology.</title>
        <authorList>
            <person name="Leo P."/>
            <person name="Venkateswaran K."/>
        </authorList>
    </citation>
    <scope>NUCLEOTIDE SEQUENCE</scope>
    <source>
        <strain evidence="1">MNA-CCFEE 5261</strain>
    </source>
</reference>
<gene>
    <name evidence="1" type="ORF">QFC19_002335</name>
</gene>
<feature type="non-terminal residue" evidence="1">
    <location>
        <position position="1237"/>
    </location>
</feature>
<accession>A0ACC2WDU0</accession>
<name>A0ACC2WDU0_9TREE</name>
<sequence length="1237" mass="136439">MRLGQGFNSYTQQICVDDAVVISATRPENVLTNDGTTMRIVAKVLGRPSAWLRQHEVLFDDERLKEAQQIEEAEGDDEVAETPQVLEGGGEVSSGEQPDENEAEGGTGPRQAAKGDRNHVLEEENGGEDGEPEETSNAPAQPEGNAEGKREDDKGEDVEDISTESNQEGEVKETEEKPEETAGQAVDVKEEDETENDSREADETKAGNQERKDNEGDVVETGPLPFLMEDEDDRPEGDGQDEDGEEEAAEEGEGAKKNSEEAVEVRQVSTTDDKAEDEISNEDEAGKEASAAKSDELPKKTQGMSGNRSSQRSFSANQRCKRHHISLESNEEAVEASGQDALAKSEAAPERTPEERRVLQGKQLVKAREERRGEKKALDAATKFSSGLTLEQMANKHKNLVFAKRKNPLLGSGNTQQYQIDNSHGVSQTVSYTSRFVDKLSEITEDMGISASMSVKLGTIAGSARGSFIDTDKFKESDLNFYISVKVVNQSINFRDALEFNGLDNIAETDFTKTFGDCFISGFQEGGEFNALVSMKVLNKDKLTDIKAEASVALNAGAAEIKADANVRIAKANLSLNTETTIQVSYQGGGQIKNPEEPWNIETLQRAAMRFPDNVAASPQRIYAILTKYESLRSFQARKTPTLSAMNYENVALYTNELMDTFMSYKSLYRRLTTNIYAIQNGALQFKTVGQVQQDAIRLSDAVKESGLSTYPATLDGLDSARSEIRRQMNEIVLKVDLLADKPHKLNEKEAFISSIAFEALLPEVEPVARRAASSTPLTGVKFAPVTEPDTSSSDNAQASEEDKANTTRLCYTPAEFSLTKNESDKLKDYLDFIPGITDVFRFTPPIGNTDTGRFFSTMDFTQSDFVLREVTIGMAQGIVTSISAKYPNGLTWTRGSKLKDQAFFKISKLGTEGIISASVTCATEIGNGDRSYIVGVKLVTNRGKSLVAEDQDAKRLGHNRRKMGNKVFKDFETVFLNAPVAKGFLVGFWGASRETMAKTPVEIPAIYRLGFIWSASPVEANVPSETSDSEQAEIGAIHAPSQQVVLLHSENNAVVMLQQSSRISTNVLLPPDVYLGNPSMREMGNARVGSKVIKTDKTYNILMGLTKMDIENTENFRLHLWDFDHSPGQEYKIGLGTSSGTAQLFFAESCVLSFGKDDDRIQTGRHEWCWDYPWNVRKRGEKYSKRIQFPKPFKQVPQVTTFITHIDTSKDEVVRCHVLASNIDTQGFTLNLESWA</sequence>
<keyword evidence="2" id="KW-1185">Reference proteome</keyword>
<protein>
    <submittedName>
        <fullName evidence="1">Uncharacterized protein</fullName>
    </submittedName>
</protein>
<proteinExistence type="predicted"/>
<comment type="caution">
    <text evidence="1">The sequence shown here is derived from an EMBL/GenBank/DDBJ whole genome shotgun (WGS) entry which is preliminary data.</text>
</comment>
<dbReference type="EMBL" id="JASBWR010000019">
    <property type="protein sequence ID" value="KAJ9108617.1"/>
    <property type="molecule type" value="Genomic_DNA"/>
</dbReference>
<organism evidence="1 2">
    <name type="scientific">Naganishia cerealis</name>
    <dbReference type="NCBI Taxonomy" id="610337"/>
    <lineage>
        <taxon>Eukaryota</taxon>
        <taxon>Fungi</taxon>
        <taxon>Dikarya</taxon>
        <taxon>Basidiomycota</taxon>
        <taxon>Agaricomycotina</taxon>
        <taxon>Tremellomycetes</taxon>
        <taxon>Filobasidiales</taxon>
        <taxon>Filobasidiaceae</taxon>
        <taxon>Naganishia</taxon>
    </lineage>
</organism>
<dbReference type="Proteomes" id="UP001241377">
    <property type="component" value="Unassembled WGS sequence"/>
</dbReference>
<evidence type="ECO:0000313" key="2">
    <source>
        <dbReference type="Proteomes" id="UP001241377"/>
    </source>
</evidence>